<evidence type="ECO:0000259" key="3">
    <source>
        <dbReference type="Pfam" id="PF08797"/>
    </source>
</evidence>
<keyword evidence="5" id="KW-1185">Reference proteome</keyword>
<comment type="caution">
    <text evidence="4">The sequence shown here is derived from an EMBL/GenBank/DDBJ whole genome shotgun (WGS) entry which is preliminary data.</text>
</comment>
<organism evidence="4 5">
    <name type="scientific">Oceanobacillus locisalsi</name>
    <dbReference type="NCBI Taxonomy" id="546107"/>
    <lineage>
        <taxon>Bacteria</taxon>
        <taxon>Bacillati</taxon>
        <taxon>Bacillota</taxon>
        <taxon>Bacilli</taxon>
        <taxon>Bacillales</taxon>
        <taxon>Bacillaceae</taxon>
        <taxon>Oceanobacillus</taxon>
    </lineage>
</organism>
<dbReference type="InterPro" id="IPR014905">
    <property type="entry name" value="HIRAN"/>
</dbReference>
<reference evidence="5" key="1">
    <citation type="journal article" date="2019" name="Int. J. Syst. Evol. Microbiol.">
        <title>The Global Catalogue of Microorganisms (GCM) 10K type strain sequencing project: providing services to taxonomists for standard genome sequencing and annotation.</title>
        <authorList>
            <consortium name="The Broad Institute Genomics Platform"/>
            <consortium name="The Broad Institute Genome Sequencing Center for Infectious Disease"/>
            <person name="Wu L."/>
            <person name="Ma J."/>
        </authorList>
    </citation>
    <scope>NUCLEOTIDE SEQUENCE [LARGE SCALE GENOMIC DNA]</scope>
    <source>
        <strain evidence="5">CCUG 56608</strain>
    </source>
</reference>
<sequence length="245" mass="28667">MSESSEKLLVSWKGPKTKKNYFVGVLSKSDHAYEVNYKFFYNKEVVLQAEEEGFRPFVGLKDLNKEYYSEKLFSVFERRLPNQNRHIFKKIIHDYQLQNSDDVTWEYLKITKGRTATDNLSFLEPVYMDHDKLIYIGEIAGWSYTKSNNSHLEVNAPLVLRNDENNTDDTEAVEVINSNNGNARVGYIPKPFNKVFNTLLKKDYFLSGYVRSIDSYDGRPTIAVEKRVFRKDIDAKLNYLIHMKS</sequence>
<dbReference type="Proteomes" id="UP001597041">
    <property type="component" value="Unassembled WGS sequence"/>
</dbReference>
<keyword evidence="1" id="KW-0479">Metal-binding</keyword>
<keyword evidence="2" id="KW-0378">Hydrolase</keyword>
<proteinExistence type="predicted"/>
<evidence type="ECO:0000313" key="5">
    <source>
        <dbReference type="Proteomes" id="UP001597041"/>
    </source>
</evidence>
<name>A0ABW3NBB0_9BACI</name>
<dbReference type="EMBL" id="JBHTKK010000001">
    <property type="protein sequence ID" value="MFD1064789.1"/>
    <property type="molecule type" value="Genomic_DNA"/>
</dbReference>
<gene>
    <name evidence="4" type="ORF">ACFQ19_02015</name>
</gene>
<evidence type="ECO:0000256" key="1">
    <source>
        <dbReference type="ARBA" id="ARBA00022723"/>
    </source>
</evidence>
<feature type="domain" description="HIRAN" evidence="3">
    <location>
        <begin position="137"/>
        <end position="212"/>
    </location>
</feature>
<protein>
    <submittedName>
        <fullName evidence="4">HIRAN domain-containing protein</fullName>
    </submittedName>
</protein>
<dbReference type="Gene3D" id="3.30.70.2330">
    <property type="match status" value="1"/>
</dbReference>
<dbReference type="Pfam" id="PF08797">
    <property type="entry name" value="HIRAN"/>
    <property type="match status" value="1"/>
</dbReference>
<evidence type="ECO:0000313" key="4">
    <source>
        <dbReference type="EMBL" id="MFD1064789.1"/>
    </source>
</evidence>
<dbReference type="RefSeq" id="WP_379590254.1">
    <property type="nucleotide sequence ID" value="NZ_JBHTKK010000001.1"/>
</dbReference>
<accession>A0ABW3NBB0</accession>
<evidence type="ECO:0000256" key="2">
    <source>
        <dbReference type="ARBA" id="ARBA00022801"/>
    </source>
</evidence>